<comment type="caution">
    <text evidence="1">The sequence shown here is derived from an EMBL/GenBank/DDBJ whole genome shotgun (WGS) entry which is preliminary data.</text>
</comment>
<name>A0AAV4R8N2_9ARAC</name>
<dbReference type="Proteomes" id="UP001054837">
    <property type="component" value="Unassembled WGS sequence"/>
</dbReference>
<keyword evidence="2" id="KW-1185">Reference proteome</keyword>
<reference evidence="1 2" key="1">
    <citation type="submission" date="2021-06" db="EMBL/GenBank/DDBJ databases">
        <title>Caerostris darwini draft genome.</title>
        <authorList>
            <person name="Kono N."/>
            <person name="Arakawa K."/>
        </authorList>
    </citation>
    <scope>NUCLEOTIDE SEQUENCE [LARGE SCALE GENOMIC DNA]</scope>
</reference>
<sequence>MTPARPIHLAEYIALRWIHTGQQKWGESLLCIFSNLHKMCDVANLRPARNQQCIVPVKDLGSIYGPNNSQPDIDIELTLILLRDISIRILLRPNMGIVIVENTLANKDDFISE</sequence>
<proteinExistence type="predicted"/>
<organism evidence="1 2">
    <name type="scientific">Caerostris darwini</name>
    <dbReference type="NCBI Taxonomy" id="1538125"/>
    <lineage>
        <taxon>Eukaryota</taxon>
        <taxon>Metazoa</taxon>
        <taxon>Ecdysozoa</taxon>
        <taxon>Arthropoda</taxon>
        <taxon>Chelicerata</taxon>
        <taxon>Arachnida</taxon>
        <taxon>Araneae</taxon>
        <taxon>Araneomorphae</taxon>
        <taxon>Entelegynae</taxon>
        <taxon>Araneoidea</taxon>
        <taxon>Araneidae</taxon>
        <taxon>Caerostris</taxon>
    </lineage>
</organism>
<protein>
    <submittedName>
        <fullName evidence="1">Uncharacterized protein</fullName>
    </submittedName>
</protein>
<dbReference type="EMBL" id="BPLQ01005929">
    <property type="protein sequence ID" value="GIY18653.1"/>
    <property type="molecule type" value="Genomic_DNA"/>
</dbReference>
<evidence type="ECO:0000313" key="1">
    <source>
        <dbReference type="EMBL" id="GIY18653.1"/>
    </source>
</evidence>
<accession>A0AAV4R8N2</accession>
<gene>
    <name evidence="1" type="ORF">CDAR_11781</name>
</gene>
<evidence type="ECO:0000313" key="2">
    <source>
        <dbReference type="Proteomes" id="UP001054837"/>
    </source>
</evidence>
<dbReference type="AlphaFoldDB" id="A0AAV4R8N2"/>